<evidence type="ECO:0000313" key="4">
    <source>
        <dbReference type="Proteomes" id="UP001194580"/>
    </source>
</evidence>
<dbReference type="Gene3D" id="1.10.238.10">
    <property type="entry name" value="EF-hand"/>
    <property type="match status" value="1"/>
</dbReference>
<proteinExistence type="predicted"/>
<evidence type="ECO:0000256" key="1">
    <source>
        <dbReference type="ARBA" id="ARBA00022837"/>
    </source>
</evidence>
<keyword evidence="4" id="KW-1185">Reference proteome</keyword>
<dbReference type="Proteomes" id="UP001194580">
    <property type="component" value="Unassembled WGS sequence"/>
</dbReference>
<feature type="domain" description="EF-hand" evidence="2">
    <location>
        <begin position="47"/>
        <end position="82"/>
    </location>
</feature>
<organism evidence="3 4">
    <name type="scientific">Linnemannia exigua</name>
    <dbReference type="NCBI Taxonomy" id="604196"/>
    <lineage>
        <taxon>Eukaryota</taxon>
        <taxon>Fungi</taxon>
        <taxon>Fungi incertae sedis</taxon>
        <taxon>Mucoromycota</taxon>
        <taxon>Mortierellomycotina</taxon>
        <taxon>Mortierellomycetes</taxon>
        <taxon>Mortierellales</taxon>
        <taxon>Mortierellaceae</taxon>
        <taxon>Linnemannia</taxon>
    </lineage>
</organism>
<dbReference type="InterPro" id="IPR011992">
    <property type="entry name" value="EF-hand-dom_pair"/>
</dbReference>
<sequence>MPANSSTFTQGDIESFRKSFDSFDRKHTGAISISDLRSLLCSINEKFGARDIDRTMMEFDTNKDNVIDYEEFLVMVNKIYRNKIPVVV</sequence>
<gene>
    <name evidence="3" type="ORF">BGZ95_001873</name>
</gene>
<dbReference type="SUPFAM" id="SSF47473">
    <property type="entry name" value="EF-hand"/>
    <property type="match status" value="1"/>
</dbReference>
<dbReference type="Pfam" id="PF13499">
    <property type="entry name" value="EF-hand_7"/>
    <property type="match status" value="1"/>
</dbReference>
<reference evidence="3" key="1">
    <citation type="journal article" date="2020" name="Fungal Divers.">
        <title>Resolving the Mortierellaceae phylogeny through synthesis of multi-gene phylogenetics and phylogenomics.</title>
        <authorList>
            <person name="Vandepol N."/>
            <person name="Liber J."/>
            <person name="Desiro A."/>
            <person name="Na H."/>
            <person name="Kennedy M."/>
            <person name="Barry K."/>
            <person name="Grigoriev I.V."/>
            <person name="Miller A.N."/>
            <person name="O'Donnell K."/>
            <person name="Stajich J.E."/>
            <person name="Bonito G."/>
        </authorList>
    </citation>
    <scope>NUCLEOTIDE SEQUENCE</scope>
    <source>
        <strain evidence="3">NRRL 28262</strain>
    </source>
</reference>
<protein>
    <recommendedName>
        <fullName evidence="2">EF-hand domain-containing protein</fullName>
    </recommendedName>
</protein>
<dbReference type="CDD" id="cd00051">
    <property type="entry name" value="EFh"/>
    <property type="match status" value="1"/>
</dbReference>
<feature type="domain" description="EF-hand" evidence="2">
    <location>
        <begin position="11"/>
        <end position="46"/>
    </location>
</feature>
<evidence type="ECO:0000313" key="3">
    <source>
        <dbReference type="EMBL" id="KAG0269853.1"/>
    </source>
</evidence>
<name>A0AAD4H4N1_9FUNG</name>
<evidence type="ECO:0000259" key="2">
    <source>
        <dbReference type="PROSITE" id="PS50222"/>
    </source>
</evidence>
<dbReference type="PROSITE" id="PS00018">
    <property type="entry name" value="EF_HAND_1"/>
    <property type="match status" value="1"/>
</dbReference>
<keyword evidence="1" id="KW-0106">Calcium</keyword>
<dbReference type="AlphaFoldDB" id="A0AAD4H4N1"/>
<dbReference type="GO" id="GO:0005509">
    <property type="term" value="F:calcium ion binding"/>
    <property type="evidence" value="ECO:0007669"/>
    <property type="project" value="InterPro"/>
</dbReference>
<dbReference type="InterPro" id="IPR018247">
    <property type="entry name" value="EF_Hand_1_Ca_BS"/>
</dbReference>
<dbReference type="PROSITE" id="PS50222">
    <property type="entry name" value="EF_HAND_2"/>
    <property type="match status" value="2"/>
</dbReference>
<accession>A0AAD4H4N1</accession>
<dbReference type="EMBL" id="JAAAIL010001388">
    <property type="protein sequence ID" value="KAG0269853.1"/>
    <property type="molecule type" value="Genomic_DNA"/>
</dbReference>
<comment type="caution">
    <text evidence="3">The sequence shown here is derived from an EMBL/GenBank/DDBJ whole genome shotgun (WGS) entry which is preliminary data.</text>
</comment>
<dbReference type="InterPro" id="IPR002048">
    <property type="entry name" value="EF_hand_dom"/>
</dbReference>
<dbReference type="SMART" id="SM00054">
    <property type="entry name" value="EFh"/>
    <property type="match status" value="2"/>
</dbReference>